<evidence type="ECO:0000256" key="1">
    <source>
        <dbReference type="SAM" id="Phobius"/>
    </source>
</evidence>
<dbReference type="AlphaFoldDB" id="A0ABD5Q1E1"/>
<protein>
    <recommendedName>
        <fullName evidence="4">DUF3054 domain-containing protein</fullName>
    </recommendedName>
</protein>
<feature type="transmembrane region" description="Helical" evidence="1">
    <location>
        <begin position="62"/>
        <end position="83"/>
    </location>
</feature>
<evidence type="ECO:0000313" key="2">
    <source>
        <dbReference type="EMBL" id="MFC4824567.1"/>
    </source>
</evidence>
<evidence type="ECO:0000313" key="3">
    <source>
        <dbReference type="Proteomes" id="UP001595945"/>
    </source>
</evidence>
<keyword evidence="1" id="KW-0472">Membrane</keyword>
<evidence type="ECO:0008006" key="4">
    <source>
        <dbReference type="Google" id="ProtNLM"/>
    </source>
</evidence>
<keyword evidence="1" id="KW-1133">Transmembrane helix</keyword>
<dbReference type="Proteomes" id="UP001595945">
    <property type="component" value="Unassembled WGS sequence"/>
</dbReference>
<feature type="transmembrane region" description="Helical" evidence="1">
    <location>
        <begin position="89"/>
        <end position="109"/>
    </location>
</feature>
<keyword evidence="1" id="KW-0812">Transmembrane</keyword>
<dbReference type="GeneID" id="73044747"/>
<dbReference type="RefSeq" id="WP_254269699.1">
    <property type="nucleotide sequence ID" value="NZ_CP100400.1"/>
</dbReference>
<gene>
    <name evidence="2" type="ORF">ACFO9K_09840</name>
</gene>
<reference evidence="2 3" key="1">
    <citation type="journal article" date="2019" name="Int. J. Syst. Evol. Microbiol.">
        <title>The Global Catalogue of Microorganisms (GCM) 10K type strain sequencing project: providing services to taxonomists for standard genome sequencing and annotation.</title>
        <authorList>
            <consortium name="The Broad Institute Genomics Platform"/>
            <consortium name="The Broad Institute Genome Sequencing Center for Infectious Disease"/>
            <person name="Wu L."/>
            <person name="Ma J."/>
        </authorList>
    </citation>
    <scope>NUCLEOTIDE SEQUENCE [LARGE SCALE GENOMIC DNA]</scope>
    <source>
        <strain evidence="2 3">XZYJ18</strain>
    </source>
</reference>
<keyword evidence="3" id="KW-1185">Reference proteome</keyword>
<name>A0ABD5Q1E1_9EURY</name>
<dbReference type="EMBL" id="JBHSHT010000001">
    <property type="protein sequence ID" value="MFC4824567.1"/>
    <property type="molecule type" value="Genomic_DNA"/>
</dbReference>
<accession>A0ABD5Q1E1</accession>
<proteinExistence type="predicted"/>
<feature type="transmembrane region" description="Helical" evidence="1">
    <location>
        <begin position="30"/>
        <end position="50"/>
    </location>
</feature>
<organism evidence="2 3">
    <name type="scientific">Halorussus aquaticus</name>
    <dbReference type="NCBI Taxonomy" id="2953748"/>
    <lineage>
        <taxon>Archaea</taxon>
        <taxon>Methanobacteriati</taxon>
        <taxon>Methanobacteriota</taxon>
        <taxon>Stenosarchaea group</taxon>
        <taxon>Halobacteria</taxon>
        <taxon>Halobacteriales</taxon>
        <taxon>Haladaptataceae</taxon>
        <taxon>Halorussus</taxon>
    </lineage>
</organism>
<sequence length="124" mass="13238">MDWSRLGSAVPDALVISFGFGAVLTPPDPFAQSLYAGPAFLVALAVVYRYGHRSVAPWWRRYLVFGGVVLAASVALRVLAFAVGPELAAGVRPAVLFVGVLSAAWLAYFGGLERLRDREAVSES</sequence>
<comment type="caution">
    <text evidence="2">The sequence shown here is derived from an EMBL/GenBank/DDBJ whole genome shotgun (WGS) entry which is preliminary data.</text>
</comment>